<evidence type="ECO:0000256" key="1">
    <source>
        <dbReference type="ARBA" id="ARBA00022737"/>
    </source>
</evidence>
<dbReference type="Proteomes" id="UP001141253">
    <property type="component" value="Chromosome 3"/>
</dbReference>
<dbReference type="NCBIfam" id="TIGR00756">
    <property type="entry name" value="PPR"/>
    <property type="match status" value="6"/>
</dbReference>
<evidence type="ECO:0000256" key="2">
    <source>
        <dbReference type="PROSITE-ProRule" id="PRU00708"/>
    </source>
</evidence>
<dbReference type="Pfam" id="PF12854">
    <property type="entry name" value="PPR_1"/>
    <property type="match status" value="1"/>
</dbReference>
<reference evidence="3" key="2">
    <citation type="journal article" date="2023" name="Int. J. Mol. Sci.">
        <title>De Novo Assembly and Annotation of 11 Diverse Shrub Willow (Salix) Genomes Reveals Novel Gene Organization in Sex-Linked Regions.</title>
        <authorList>
            <person name="Hyden B."/>
            <person name="Feng K."/>
            <person name="Yates T.B."/>
            <person name="Jawdy S."/>
            <person name="Cereghino C."/>
            <person name="Smart L.B."/>
            <person name="Muchero W."/>
        </authorList>
    </citation>
    <scope>NUCLEOTIDE SEQUENCE</scope>
    <source>
        <tissue evidence="3">Shoot tip</tissue>
    </source>
</reference>
<feature type="repeat" description="PPR" evidence="2">
    <location>
        <begin position="278"/>
        <end position="312"/>
    </location>
</feature>
<dbReference type="InterPro" id="IPR011990">
    <property type="entry name" value="TPR-like_helical_dom_sf"/>
</dbReference>
<dbReference type="InterPro" id="IPR002885">
    <property type="entry name" value="PPR_rpt"/>
</dbReference>
<dbReference type="PANTHER" id="PTHR47942:SF16">
    <property type="entry name" value="PENTATRICOPEPTIDE REPEAT DOMAIN CONTAINING PROTEIN-RELATED"/>
    <property type="match status" value="1"/>
</dbReference>
<name>A0ABQ9BMH4_9ROSI</name>
<protein>
    <recommendedName>
        <fullName evidence="5">Pentatricopeptide repeat-containing protein</fullName>
    </recommendedName>
</protein>
<keyword evidence="4" id="KW-1185">Reference proteome</keyword>
<keyword evidence="1" id="KW-0677">Repeat</keyword>
<gene>
    <name evidence="3" type="ORF">OIU77_026860</name>
</gene>
<reference evidence="3" key="1">
    <citation type="submission" date="2022-10" db="EMBL/GenBank/DDBJ databases">
        <authorList>
            <person name="Hyden B.L."/>
            <person name="Feng K."/>
            <person name="Yates T."/>
            <person name="Jawdy S."/>
            <person name="Smart L.B."/>
            <person name="Muchero W."/>
        </authorList>
    </citation>
    <scope>NUCLEOTIDE SEQUENCE</scope>
    <source>
        <tissue evidence="3">Shoot tip</tissue>
    </source>
</reference>
<feature type="repeat" description="PPR" evidence="2">
    <location>
        <begin position="138"/>
        <end position="172"/>
    </location>
</feature>
<dbReference type="InterPro" id="IPR051222">
    <property type="entry name" value="PPR/CCM1_RNA-binding"/>
</dbReference>
<comment type="caution">
    <text evidence="3">The sequence shown here is derived from an EMBL/GenBank/DDBJ whole genome shotgun (WGS) entry which is preliminary data.</text>
</comment>
<dbReference type="EMBL" id="JAPFFI010000007">
    <property type="protein sequence ID" value="KAJ6388363.1"/>
    <property type="molecule type" value="Genomic_DNA"/>
</dbReference>
<organism evidence="3 4">
    <name type="scientific">Salix suchowensis</name>
    <dbReference type="NCBI Taxonomy" id="1278906"/>
    <lineage>
        <taxon>Eukaryota</taxon>
        <taxon>Viridiplantae</taxon>
        <taxon>Streptophyta</taxon>
        <taxon>Embryophyta</taxon>
        <taxon>Tracheophyta</taxon>
        <taxon>Spermatophyta</taxon>
        <taxon>Magnoliopsida</taxon>
        <taxon>eudicotyledons</taxon>
        <taxon>Gunneridae</taxon>
        <taxon>Pentapetalae</taxon>
        <taxon>rosids</taxon>
        <taxon>fabids</taxon>
        <taxon>Malpighiales</taxon>
        <taxon>Salicaceae</taxon>
        <taxon>Saliceae</taxon>
        <taxon>Salix</taxon>
    </lineage>
</organism>
<proteinExistence type="predicted"/>
<evidence type="ECO:0000313" key="4">
    <source>
        <dbReference type="Proteomes" id="UP001141253"/>
    </source>
</evidence>
<feature type="repeat" description="PPR" evidence="2">
    <location>
        <begin position="173"/>
        <end position="207"/>
    </location>
</feature>
<dbReference type="PANTHER" id="PTHR47942">
    <property type="entry name" value="TETRATRICOPEPTIDE REPEAT (TPR)-LIKE SUPERFAMILY PROTEIN-RELATED"/>
    <property type="match status" value="1"/>
</dbReference>
<dbReference type="PROSITE" id="PS51375">
    <property type="entry name" value="PPR"/>
    <property type="match status" value="5"/>
</dbReference>
<evidence type="ECO:0000313" key="3">
    <source>
        <dbReference type="EMBL" id="KAJ6388363.1"/>
    </source>
</evidence>
<sequence length="452" mass="50303">MPKCPPFITNSILKALNNCLYPIPSKFLSLSMPSNFSALAIPSTKTIEIEPQNHPQHRHVSDRENGIEHDPPISDKIFKTGAKMGSYKLEWLMNLSVKETVKSFNSVLNVIIQEDLFYRALEFYNHVIGAKGVNISPNVLTFNLVIKAMCKVGLVDDAVQMLRKMPVSKCQPDAYTYSTLMDGLCKADRIDEAVSLLDEMQIDGCFPSPVTFNVLINGLCKKGDLSRVAKLVDNMFLKGCVPNEVTYNTLIHGLCLKGKLEKAISLLDSMVSSKCVPNVVTYGTVINGLVKQGRALDGARVLASMEERGYHVNDSLMKGFFEADNGHKAIEVWKDMAKHNCTQNESSISRAIDLLNSMLDRGCDPDLVTCIIFLRALREKLDPPQDGGEFLDGLVVRLLKRQRVLGAAKIVEVMLQKILPPKLSTWARAVEDLCKPKKVQAAIQKCWNILYC</sequence>
<feature type="repeat" description="PPR" evidence="2">
    <location>
        <begin position="208"/>
        <end position="242"/>
    </location>
</feature>
<dbReference type="Pfam" id="PF01535">
    <property type="entry name" value="PPR"/>
    <property type="match status" value="1"/>
</dbReference>
<evidence type="ECO:0008006" key="5">
    <source>
        <dbReference type="Google" id="ProtNLM"/>
    </source>
</evidence>
<dbReference type="Gene3D" id="1.25.40.10">
    <property type="entry name" value="Tetratricopeptide repeat domain"/>
    <property type="match status" value="3"/>
</dbReference>
<feature type="repeat" description="PPR" evidence="2">
    <location>
        <begin position="243"/>
        <end position="277"/>
    </location>
</feature>
<accession>A0ABQ9BMH4</accession>
<dbReference type="Pfam" id="PF13041">
    <property type="entry name" value="PPR_2"/>
    <property type="match status" value="2"/>
</dbReference>